<keyword evidence="2" id="KW-1185">Reference proteome</keyword>
<organism evidence="1 2">
    <name type="scientific">Chaenocephalus aceratus</name>
    <name type="common">Blackfin icefish</name>
    <name type="synonym">Chaenichthys aceratus</name>
    <dbReference type="NCBI Taxonomy" id="36190"/>
    <lineage>
        <taxon>Eukaryota</taxon>
        <taxon>Metazoa</taxon>
        <taxon>Chordata</taxon>
        <taxon>Craniata</taxon>
        <taxon>Vertebrata</taxon>
        <taxon>Euteleostomi</taxon>
        <taxon>Actinopterygii</taxon>
        <taxon>Neopterygii</taxon>
        <taxon>Teleostei</taxon>
        <taxon>Neoteleostei</taxon>
        <taxon>Acanthomorphata</taxon>
        <taxon>Eupercaria</taxon>
        <taxon>Perciformes</taxon>
        <taxon>Notothenioidei</taxon>
        <taxon>Channichthyidae</taxon>
        <taxon>Chaenocephalus</taxon>
    </lineage>
</organism>
<reference evidence="1" key="1">
    <citation type="submission" date="2022-05" db="EMBL/GenBank/DDBJ databases">
        <title>Chromosome-level genome of Chaenocephalus aceratus.</title>
        <authorList>
            <person name="Park H."/>
        </authorList>
    </citation>
    <scope>NUCLEOTIDE SEQUENCE</scope>
    <source>
        <strain evidence="1">KU_202001</strain>
    </source>
</reference>
<sequence>MAVILKALDQYILIVGYRMQDIKIQAPKKHAKIITITFIGLSLSAWSWCWLFRVIIGAISLDLLSLTALSGSAG</sequence>
<accession>A0ACB9XJ54</accession>
<evidence type="ECO:0000313" key="2">
    <source>
        <dbReference type="Proteomes" id="UP001057452"/>
    </source>
</evidence>
<comment type="caution">
    <text evidence="1">The sequence shown here is derived from an EMBL/GenBank/DDBJ whole genome shotgun (WGS) entry which is preliminary data.</text>
</comment>
<evidence type="ECO:0000313" key="1">
    <source>
        <dbReference type="EMBL" id="KAI4826692.1"/>
    </source>
</evidence>
<dbReference type="Proteomes" id="UP001057452">
    <property type="component" value="Chromosome 5"/>
</dbReference>
<name>A0ACB9XJ54_CHAAC</name>
<protein>
    <submittedName>
        <fullName evidence="1">Uncharacterized protein</fullName>
    </submittedName>
</protein>
<gene>
    <name evidence="1" type="ORF">KUCAC02_030126</name>
</gene>
<dbReference type="EMBL" id="CM043789">
    <property type="protein sequence ID" value="KAI4826692.1"/>
    <property type="molecule type" value="Genomic_DNA"/>
</dbReference>
<proteinExistence type="predicted"/>